<dbReference type="eggNOG" id="ENOG502SJ6P">
    <property type="taxonomic scope" value="Eukaryota"/>
</dbReference>
<evidence type="ECO:0000256" key="2">
    <source>
        <dbReference type="SAM" id="Phobius"/>
    </source>
</evidence>
<dbReference type="OrthoDB" id="292498at2759"/>
<proteinExistence type="predicted"/>
<protein>
    <submittedName>
        <fullName evidence="3">Transmembrane protein, putative</fullName>
    </submittedName>
</protein>
<feature type="transmembrane region" description="Helical" evidence="2">
    <location>
        <begin position="33"/>
        <end position="50"/>
    </location>
</feature>
<dbReference type="PANTHER" id="PTHR31398:SF0">
    <property type="entry name" value="MEIOTIC NUCLEAR DIVISION PROTEIN 1 HOMOLOG"/>
    <property type="match status" value="1"/>
</dbReference>
<dbReference type="HOGENOM" id="CLU_363912_0_0_1"/>
<dbReference type="RefSeq" id="XP_001012883.2">
    <property type="nucleotide sequence ID" value="XM_001012883.2"/>
</dbReference>
<accession>Q235W2</accession>
<evidence type="ECO:0000313" key="3">
    <source>
        <dbReference type="EMBL" id="EAR92638.2"/>
    </source>
</evidence>
<keyword evidence="1" id="KW-0175">Coiled coil</keyword>
<feature type="transmembrane region" description="Helical" evidence="2">
    <location>
        <begin position="334"/>
        <end position="353"/>
    </location>
</feature>
<dbReference type="EMBL" id="GG662749">
    <property type="protein sequence ID" value="EAR92638.2"/>
    <property type="molecule type" value="Genomic_DNA"/>
</dbReference>
<dbReference type="PANTHER" id="PTHR31398">
    <property type="entry name" value="MEIOTIC NUCLEAR DIVISION PROTEIN 1 HOMOLOG"/>
    <property type="match status" value="1"/>
</dbReference>
<dbReference type="GO" id="GO:0005634">
    <property type="term" value="C:nucleus"/>
    <property type="evidence" value="ECO:0007669"/>
    <property type="project" value="TreeGrafter"/>
</dbReference>
<evidence type="ECO:0000256" key="1">
    <source>
        <dbReference type="SAM" id="Coils"/>
    </source>
</evidence>
<dbReference type="InParanoid" id="Q235W2"/>
<dbReference type="KEGG" id="tet:TTHERM_00094290"/>
<dbReference type="AlphaFoldDB" id="Q235W2"/>
<feature type="coiled-coil region" evidence="1">
    <location>
        <begin position="539"/>
        <end position="566"/>
    </location>
</feature>
<keyword evidence="2 3" id="KW-0812">Transmembrane</keyword>
<keyword evidence="4" id="KW-1185">Reference proteome</keyword>
<organism evidence="3 4">
    <name type="scientific">Tetrahymena thermophila (strain SB210)</name>
    <dbReference type="NCBI Taxonomy" id="312017"/>
    <lineage>
        <taxon>Eukaryota</taxon>
        <taxon>Sar</taxon>
        <taxon>Alveolata</taxon>
        <taxon>Ciliophora</taxon>
        <taxon>Intramacronucleata</taxon>
        <taxon>Oligohymenophorea</taxon>
        <taxon>Hymenostomatida</taxon>
        <taxon>Tetrahymenina</taxon>
        <taxon>Tetrahymenidae</taxon>
        <taxon>Tetrahymena</taxon>
    </lineage>
</organism>
<reference evidence="4" key="1">
    <citation type="journal article" date="2006" name="PLoS Biol.">
        <title>Macronuclear genome sequence of the ciliate Tetrahymena thermophila, a model eukaryote.</title>
        <authorList>
            <person name="Eisen J.A."/>
            <person name="Coyne R.S."/>
            <person name="Wu M."/>
            <person name="Wu D."/>
            <person name="Thiagarajan M."/>
            <person name="Wortman J.R."/>
            <person name="Badger J.H."/>
            <person name="Ren Q."/>
            <person name="Amedeo P."/>
            <person name="Jones K.M."/>
            <person name="Tallon L.J."/>
            <person name="Delcher A.L."/>
            <person name="Salzberg S.L."/>
            <person name="Silva J.C."/>
            <person name="Haas B.J."/>
            <person name="Majoros W.H."/>
            <person name="Farzad M."/>
            <person name="Carlton J.M."/>
            <person name="Smith R.K. Jr."/>
            <person name="Garg J."/>
            <person name="Pearlman R.E."/>
            <person name="Karrer K.M."/>
            <person name="Sun L."/>
            <person name="Manning G."/>
            <person name="Elde N.C."/>
            <person name="Turkewitz A.P."/>
            <person name="Asai D.J."/>
            <person name="Wilkes D.E."/>
            <person name="Wang Y."/>
            <person name="Cai H."/>
            <person name="Collins K."/>
            <person name="Stewart B.A."/>
            <person name="Lee S.R."/>
            <person name="Wilamowska K."/>
            <person name="Weinberg Z."/>
            <person name="Ruzzo W.L."/>
            <person name="Wloga D."/>
            <person name="Gaertig J."/>
            <person name="Frankel J."/>
            <person name="Tsao C.-C."/>
            <person name="Gorovsky M.A."/>
            <person name="Keeling P.J."/>
            <person name="Waller R.F."/>
            <person name="Patron N.J."/>
            <person name="Cherry J.M."/>
            <person name="Stover N.A."/>
            <person name="Krieger C.J."/>
            <person name="del Toro C."/>
            <person name="Ryder H.F."/>
            <person name="Williamson S.C."/>
            <person name="Barbeau R.A."/>
            <person name="Hamilton E.P."/>
            <person name="Orias E."/>
        </authorList>
    </citation>
    <scope>NUCLEOTIDE SEQUENCE [LARGE SCALE GENOMIC DNA]</scope>
    <source>
        <strain evidence="4">SB210</strain>
    </source>
</reference>
<gene>
    <name evidence="3" type="ORF">TTHERM_00094290</name>
</gene>
<dbReference type="GeneID" id="7844482"/>
<keyword evidence="2" id="KW-1133">Transmembrane helix</keyword>
<sequence>MPELVKQAIQKCDIFGNAIGLNMNQQNIYKSKFGGFISIVVGIIIAYYFWTNFIIFINQEKMTVTSEIEYDINPSNIVLGQNSLMFAINIYQTNLDFLTNPFFNIVLNIGVFENKGTTFNYKYLPVELEPCTEAHFQAYFNAKYVSENIETDKQNIINNFLCPKLDQSFNLSGLYLSPVFNFVRIQVKRCIQSELNSINPNWKVKCAPSDSVSQFLDQNGNFRVSVYHNNYLISPDKNTQYAQAYLNQDLSFLFVPNQMFKSVDVFLKDYNIKTNNYGFFTSQTNYEQYIVYDYKDYTESTTLGQQGDIYTEVFLRRSPYTQIYTREHENFTQFLSSLGGFINILITVVGIFIRKYNYFQFTIDLANKLYNFDLEVERSKSNSTLKDQADSKNSNLLQITPQQDTPLKLVQSKITNNNLAGINNNYITAVCLDSPSKMSRKSSKIVTEDVFKFVESPQTNLCILPSQNEIAKASIIQNPKNSQQTIDNKNKTLNNISVQMTSFSQLQKNEISKQSRINKIKQKIWRAIKLINNPNQEQMQVLDKKEKNINQSISKLREQIQNYKQLGFSNKADFLFSNFKKLIKRQQQKIKFSLSYLFRAFKCNHQQNVVLLKAQNSVSMDLDIYTILQKLQEVEKIKRILFNKDQNTLFSFCPKPVISYISQPSQQKTIEQNINIPNTSAIQEVSNPQTQNDHLLVKNNDFEQVESYQRLYQAFDKIKKKENKNGLHIINNRLIKELGAEINEIFELSREVVKEGDEIQKQAILDSSINVSKKRKTISQQTFNPSQTRHRQLSKYNQPHQYIHLNSMFNSHNQLKTKEELPSHQLIQIQDDQNIESKPNNHDASLNRISIQQTANISLFEIENKSQNLNFDTIPDIPFEPGPESNITKSEFQKETKLKQIL</sequence>
<dbReference type="Proteomes" id="UP000009168">
    <property type="component" value="Unassembled WGS sequence"/>
</dbReference>
<keyword evidence="2" id="KW-0472">Membrane</keyword>
<name>Q235W2_TETTS</name>
<dbReference type="GO" id="GO:0007131">
    <property type="term" value="P:reciprocal meiotic recombination"/>
    <property type="evidence" value="ECO:0007669"/>
    <property type="project" value="TreeGrafter"/>
</dbReference>
<evidence type="ECO:0000313" key="4">
    <source>
        <dbReference type="Proteomes" id="UP000009168"/>
    </source>
</evidence>